<reference evidence="5" key="1">
    <citation type="submission" date="1999-03" db="EMBL/GenBank/DDBJ databases">
        <authorList>
            <person name="Rubin G.M."/>
            <person name="Wan K.H."/>
            <person name="Harvey D."/>
            <person name="Lewis S.E."/>
            <person name="Brokstein P."/>
            <person name="Tsang G."/>
            <person name="Agbayani A."/>
            <person name="Arcaina T.T."/>
            <person name="Baxter E."/>
            <person name="Blazej R.G."/>
            <person name="Butenhoff C."/>
            <person name="Champe M."/>
            <person name="Chavez C."/>
            <person name="Chew M."/>
            <person name="Doyle C.M."/>
            <person name="Farfan D.E."/>
            <person name="Frise E."/>
            <person name="Galle R."/>
            <person name="George R.A."/>
            <person name="Harris N.L."/>
            <person name="Hoskins R.A."/>
            <person name="Evans-Holm M."/>
            <person name="Houston K.A."/>
            <person name="Hummasti S.R."/>
            <person name="Kim E."/>
            <person name="Li P."/>
            <person name="Moshrefi M."/>
            <person name="Pacleb J.M."/>
            <person name="Park S."/>
            <person name="Sequeira A."/>
            <person name="Sethi H."/>
            <person name="Snir E."/>
            <person name="Svirskas R.R."/>
            <person name="Weinburg T."/>
            <person name="Celniker S.E."/>
        </authorList>
    </citation>
    <scope>NUCLEOTIDE SEQUENCE</scope>
</reference>
<dbReference type="PROSITE" id="PS50127">
    <property type="entry name" value="UBC_2"/>
    <property type="match status" value="1"/>
</dbReference>
<dbReference type="Pfam" id="PF23044">
    <property type="entry name" value="SH3-C_UBE2O"/>
    <property type="match status" value="1"/>
</dbReference>
<dbReference type="PaxDb" id="7227-FBpp0083867"/>
<gene>
    <name evidence="6" type="primary">Dmel\CG10254</name>
    <name evidence="6" type="synonym">BcDNA:LD22087</name>
    <name evidence="6 8" type="ORF">CG10254</name>
    <name evidence="6" type="ORF">Dmel_CG10254</name>
</gene>
<feature type="compositionally biased region" description="Acidic residues" evidence="3">
    <location>
        <begin position="725"/>
        <end position="734"/>
    </location>
</feature>
<dbReference type="EMBL" id="AE014297">
    <property type="protein sequence ID" value="AAF56162.1"/>
    <property type="molecule type" value="Genomic_DNA"/>
</dbReference>
<dbReference type="FunCoup" id="Q9XZ32">
    <property type="interactions" value="1606"/>
</dbReference>
<dbReference type="UCSC" id="CG10254-RA">
    <property type="organism name" value="d. melanogaster"/>
</dbReference>
<dbReference type="FunFam" id="3.10.110.10:FF:000136">
    <property type="entry name" value="Predicted protein"/>
    <property type="match status" value="1"/>
</dbReference>
<dbReference type="OMA" id="WVKGFED"/>
<dbReference type="InterPro" id="IPR057735">
    <property type="entry name" value="UBE2O-like_tSH3-B"/>
</dbReference>
<dbReference type="OrthoDB" id="47801at2759"/>
<reference evidence="6" key="15">
    <citation type="submission" date="2024-06" db="EMBL/GenBank/DDBJ databases">
        <title>Drosophila melanogaster release 4 sequence.</title>
        <authorList>
            <consortium name="Berkeley Drosophila Genome Project"/>
            <person name="Celniker S."/>
            <person name="Carlson J."/>
            <person name="Wan K."/>
            <person name="Pfeiffer B."/>
            <person name="Frise E."/>
            <person name="George R."/>
            <person name="Hoskins R."/>
            <person name="Stapleton M."/>
            <person name="Pacleb J."/>
            <person name="Park S."/>
            <person name="Svirskas R."/>
            <person name="Smith E."/>
            <person name="Yu C."/>
            <person name="Rubin G."/>
        </authorList>
    </citation>
    <scope>NUCLEOTIDE SEQUENCE</scope>
</reference>
<dbReference type="eggNOG" id="KOG0895">
    <property type="taxonomic scope" value="Eukaryota"/>
</dbReference>
<reference evidence="9" key="3">
    <citation type="journal article" date="2002" name="Genome Biol.">
        <title>Finishing a whole-genome shotgun: release 3 of the Drosophila melanogaster euchromatic genome sequence.</title>
        <authorList>
            <person name="Celniker S.E."/>
            <person name="Wheeler D.A."/>
            <person name="Kronmiller B."/>
            <person name="Carlson J.W."/>
            <person name="Halpern A."/>
            <person name="Patel S."/>
            <person name="Adams M."/>
            <person name="Champe M."/>
            <person name="Dugan S.P."/>
            <person name="Frise E."/>
            <person name="Hodgson A."/>
            <person name="George R.A."/>
            <person name="Hoskins R.A."/>
            <person name="Laverty T."/>
            <person name="Muzny D.M."/>
            <person name="Nelson C.R."/>
            <person name="Pacleb J.M."/>
            <person name="Park S."/>
            <person name="Pfeiffer B.D."/>
            <person name="Richards S."/>
            <person name="Sodergren E.J."/>
            <person name="Svirskas R."/>
            <person name="Tabor P.E."/>
            <person name="Wan K."/>
            <person name="Stapleton M."/>
            <person name="Sutton G.G."/>
            <person name="Venter C."/>
            <person name="Weinstock G."/>
            <person name="Scherer S.E."/>
            <person name="Myers E.W."/>
            <person name="Gibbs R.A."/>
            <person name="Rubin G.M."/>
        </authorList>
    </citation>
    <scope>NUCLEOTIDE SEQUENCE [LARGE SCALE GENOMIC DNA]</scope>
    <source>
        <strain evidence="9">Berkeley</strain>
    </source>
</reference>
<dbReference type="AlphaFoldDB" id="Q9XZ32"/>
<keyword evidence="10" id="KW-1267">Proteomics identification</keyword>
<dbReference type="FlyBase" id="FBgn0027512">
    <property type="gene designation" value="CG10254"/>
</dbReference>
<feature type="region of interest" description="Disordered" evidence="3">
    <location>
        <begin position="712"/>
        <end position="748"/>
    </location>
</feature>
<reference evidence="6" key="14">
    <citation type="submission" date="2023-12" db="EMBL/GenBank/DDBJ databases">
        <authorList>
            <consortium name="FlyBase"/>
        </authorList>
    </citation>
    <scope>NUCLEOTIDE SEQUENCE</scope>
</reference>
<dbReference type="EC" id="2.3.2.23" evidence="6 7"/>
<name>Q9XZ32_DROME</name>
<evidence type="ECO:0007829" key="10">
    <source>
        <dbReference type="PeptideAtlas" id="Q9XZ32"/>
    </source>
</evidence>
<keyword evidence="1 6" id="KW-0808">Transferase</keyword>
<evidence type="ECO:0000313" key="9">
    <source>
        <dbReference type="Proteomes" id="UP000000803"/>
    </source>
</evidence>
<feature type="compositionally biased region" description="Low complexity" evidence="3">
    <location>
        <begin position="1"/>
        <end position="31"/>
    </location>
</feature>
<dbReference type="Gene3D" id="3.10.110.10">
    <property type="entry name" value="Ubiquitin Conjugating Enzyme"/>
    <property type="match status" value="1"/>
</dbReference>
<evidence type="ECO:0000256" key="1">
    <source>
        <dbReference type="ARBA" id="ARBA00022679"/>
    </source>
</evidence>
<dbReference type="Proteomes" id="UP000000803">
    <property type="component" value="Chromosome 3R"/>
</dbReference>
<feature type="compositionally biased region" description="Polar residues" evidence="3">
    <location>
        <begin position="43"/>
        <end position="52"/>
    </location>
</feature>
<dbReference type="Pfam" id="PF00179">
    <property type="entry name" value="UQ_con"/>
    <property type="match status" value="1"/>
</dbReference>
<dbReference type="Bgee" id="FBgn0027512">
    <property type="expression patterns" value="Expressed in oocyte and 180 other cell types or tissues"/>
</dbReference>
<evidence type="ECO:0000313" key="7">
    <source>
        <dbReference type="EMBL" id="AAN13952.1"/>
    </source>
</evidence>
<dbReference type="AGR" id="FB:FBgn0027512"/>
<keyword evidence="9" id="KW-1185">Reference proteome</keyword>
<reference evidence="6" key="11">
    <citation type="journal article" date="2015" name="G3 (Bethesda)">
        <title>Gene Model Annotations for Drosophila melanogaster: Impact of High-Throughput Data.</title>
        <authorList>
            <consortium name="FlyBase Consortium"/>
            <person name="Matthews B.B."/>
            <person name="Dos Santos G."/>
            <person name="Crosby M.A."/>
            <person name="Emmert D.B."/>
            <person name="St Pierre S.E."/>
            <person name="Gramates L.S."/>
            <person name="Zhou P."/>
            <person name="Schroeder A.J."/>
            <person name="Falls K."/>
            <person name="Strelets V."/>
            <person name="Russo S.M."/>
            <person name="Gelbart W.M."/>
            <person name="null"/>
        </authorList>
    </citation>
    <scope>NUCLEOTIDE SEQUENCE</scope>
</reference>
<accession>Q9XZ32</accession>
<dbReference type="BioGRID-ORCS" id="42793">
    <property type="hits" value="0 hits in 1 CRISPR screen"/>
</dbReference>
<keyword evidence="2" id="KW-0833">Ubl conjugation pathway</keyword>
<sequence length="1398" mass="156646">MMSDVAGAAAPGGTPGQPQQEQEQSLAEAAPRTPTLANPPPSSQELGRTPNQESRHNANSHSRRSGGGQVPSKAQGNTESQFFLEDGVFRIDRRGRVHFGLVTATTETYSSSEEEDVDSLSRGEVRVAFYPGGKEMVMTEQSIGLADRTLMPGDVVRRRLPGENVLAGQAGYVRDVNVRADVMVMGSRMVIKNVPAERLRPISEWNQYVPLCMDTWIGTIIDINECAVLKSSNGARVEITSNDFHKFKDAVSECDRTVFNPNVFFPGNIVIGRMPPPDRVKNLTPEITHPLTRKGRAVYTVESVETTSINVDWSCRAIGNATGSDDTDSDPLKEPRSLIKGEELHKVKRLSLYESYELQIHDRFYLKYSKCDLLVKYADWENEQAEKYIPIFHAQKKMQRKASKLNASASTSGNARSVPKFRRMPNKISGMRLPRPPSDQTHNACKSSKRSKEDVLTSEDEDEFEEFMQPLDQSMTAEKEVEVAEDALPPSAATTAAAGVEVQAPRITMRSAKRRQVKKKIRSVKKTIYSPFNKKETTPKDGDEIVVETLVVYSSVTVVWQDGTVESGVHSTQLYPIHHLDNHEFFPGDFVTKANDISTGATDYGVIQCVDHDARIAKVMWFNIYTNIDNPIPLFKGLEELSVYDMKDHTDYQYRPGTVVIRVSNFTGEDVNSTAGQVIDNYPNGRVRVWWAKGHITLCYPQDLFQPFEQDEQNEQDQDVYGSDGSEDSWETESENSHISSSDNDDDILTGIDRATEAMKVLEKMFRVLHPNRKAEVLYDLLDVYKNCRALDRLLNTKFFDEFNFKGIVRCKPITSKVCSDSATHERATPETPETSAAVPKESSTLQAELEPVLMDPSVQSSSSPTKRKSSTEMDEVLCKKSTDEISEEQDYQVEVVEVIEDPPLVREYRCKYNEMFANARRSIAKAIENRTKNDSGVHSRGEITSDESNNHPDSENKLDIKHPTINVMDDLEIELVASGDADVCEVFCYLIKFQMARIRKTVAVTLGKTNDNPKQEKEDVSDAEEAIEAVSQEAELANDGATECNTMAEDEAMEEPLNLNALSESLPAIDQTGPMACSSPSWSIIPDTPSVDENCFQVLPNAPAAHNFISNLITPANKAQYQRAVQREYLMLKSSLPNGVVVRAYEDRMDLMSVMMVGPKRTPYQNALFFFDFQFGRDYPKSPPVCHYISYCTDRLNPNLYEGGRVCVSLLGTWMGRDNEVWSPSSTMLQVLVSIQGLILVDEPYYNEAGYEKQRGTQLGNENSRVYNEMAIIKIAQSTVKQLTNPPLIFRNELIEHFKEFGTELYARMRAWSEYSLEAQRQNITKIKDMPVEYKASCELPEFPLLPCSRGFCIAVKRVLSQLQSELTALGANLVTDERNGIATGIGTAPRAAPEEI</sequence>
<keyword evidence="6" id="KW-0012">Acyltransferase</keyword>
<dbReference type="RefSeq" id="NP_651170.1">
    <property type="nucleotide sequence ID" value="NM_142913.2"/>
</dbReference>
<evidence type="ECO:0000313" key="5">
    <source>
        <dbReference type="EMBL" id="AAD34778.1"/>
    </source>
</evidence>
<dbReference type="STRING" id="7227.FBpp0083868"/>
<dbReference type="InterPro" id="IPR000608">
    <property type="entry name" value="UBC"/>
</dbReference>
<dbReference type="GeneID" id="42793"/>
<reference evidence="6 9" key="6">
    <citation type="journal article" date="2002" name="Genome Biol.">
        <title>Heterochromatic sequences in a Drosophila whole-genome shotgun assembly.</title>
        <authorList>
            <person name="Hoskins R.A."/>
            <person name="Smith C.D."/>
            <person name="Carlson J.W."/>
            <person name="Carvalho A.B."/>
            <person name="Halpern A."/>
            <person name="Kaminker J.S."/>
            <person name="Kennedy C."/>
            <person name="Mungall C.J."/>
            <person name="Sullivan B.A."/>
            <person name="Sutton G.G."/>
            <person name="Yasuhara J.C."/>
            <person name="Wakimoto B.T."/>
            <person name="Myers E.W."/>
            <person name="Celniker S.E."/>
            <person name="Rubin G.M."/>
            <person name="Karpen G.H."/>
        </authorList>
    </citation>
    <scope>NUCLEOTIDE SEQUENCE [LARGE SCALE GENOMIC DNA]</scope>
    <source>
        <strain evidence="9">Berkeley</strain>
    </source>
</reference>
<dbReference type="ExpressionAtlas" id="Q9XZ32">
    <property type="expression patterns" value="baseline and differential"/>
</dbReference>
<dbReference type="Reactome" id="R-DME-983168">
    <property type="pathway name" value="Antigen processing: Ubiquitination &amp; Proteasome degradation"/>
</dbReference>
<dbReference type="Pfam" id="PF23043">
    <property type="entry name" value="SH3-B_UBE2O"/>
    <property type="match status" value="1"/>
</dbReference>
<dbReference type="GO" id="GO:0061631">
    <property type="term" value="F:ubiquitin conjugating enzyme activity"/>
    <property type="evidence" value="ECO:0000250"/>
    <property type="project" value="FlyBase"/>
</dbReference>
<dbReference type="GO" id="GO:0005737">
    <property type="term" value="C:cytoplasm"/>
    <property type="evidence" value="ECO:0000250"/>
    <property type="project" value="FlyBase"/>
</dbReference>
<dbReference type="SMART" id="SM00212">
    <property type="entry name" value="UBCc"/>
    <property type="match status" value="1"/>
</dbReference>
<reference evidence="6 9" key="9">
    <citation type="journal article" date="2007" name="Science">
        <title>The Release 5.1 annotation of Drosophila melanogaster heterochromatin.</title>
        <authorList>
            <person name="Smith C.D."/>
            <person name="Shu S."/>
            <person name="Mungall C.J."/>
            <person name="Karpen G.H."/>
        </authorList>
    </citation>
    <scope>NUCLEOTIDE SEQUENCE [LARGE SCALE GENOMIC DNA]</scope>
    <source>
        <strain evidence="9">Berkeley</strain>
    </source>
</reference>
<feature type="domain" description="UBC core" evidence="4">
    <location>
        <begin position="1121"/>
        <end position="1281"/>
    </location>
</feature>
<dbReference type="PANTHER" id="PTHR46116:SF15">
    <property type="entry name" value="(E3-INDEPENDENT) E2 UBIQUITIN-CONJUGATING ENZYME"/>
    <property type="match status" value="1"/>
</dbReference>
<dbReference type="RefSeq" id="NP_732888.1">
    <property type="nucleotide sequence ID" value="NM_170081.2"/>
</dbReference>
<feature type="region of interest" description="Disordered" evidence="3">
    <location>
        <begin position="820"/>
        <end position="877"/>
    </location>
</feature>
<protein>
    <submittedName>
        <fullName evidence="6">Uncharacterized protein, isoform A</fullName>
        <ecNumber evidence="6 7">2.3.2.23</ecNumber>
    </submittedName>
    <submittedName>
        <fullName evidence="7">Uncharacterized protein, isoform B</fullName>
    </submittedName>
</protein>
<organism evidence="6 9">
    <name type="scientific">Drosophila melanogaster</name>
    <name type="common">Fruit fly</name>
    <dbReference type="NCBI Taxonomy" id="7227"/>
    <lineage>
        <taxon>Eukaryota</taxon>
        <taxon>Metazoa</taxon>
        <taxon>Ecdysozoa</taxon>
        <taxon>Arthropoda</taxon>
        <taxon>Hexapoda</taxon>
        <taxon>Insecta</taxon>
        <taxon>Pterygota</taxon>
        <taxon>Neoptera</taxon>
        <taxon>Endopterygota</taxon>
        <taxon>Diptera</taxon>
        <taxon>Brachycera</taxon>
        <taxon>Muscomorpha</taxon>
        <taxon>Ephydroidea</taxon>
        <taxon>Drosophilidae</taxon>
        <taxon>Drosophila</taxon>
        <taxon>Sophophora</taxon>
    </lineage>
</organism>
<reference evidence="6" key="8">
    <citation type="submission" date="2006-08" db="EMBL/GenBank/DDBJ databases">
        <authorList>
            <person name="Celniker S."/>
            <person name="Carlson J."/>
            <person name="Wan K."/>
            <person name="Frise E."/>
            <person name="Hoskins R."/>
            <person name="Park S."/>
            <person name="Svirskas R."/>
            <person name="Rubin G."/>
        </authorList>
    </citation>
    <scope>NUCLEOTIDE SEQUENCE</scope>
</reference>
<feature type="region of interest" description="Disordered" evidence="3">
    <location>
        <begin position="1"/>
        <end position="79"/>
    </location>
</feature>
<dbReference type="GlyGen" id="Q9XZ32">
    <property type="glycosylation" value="1 site"/>
</dbReference>
<dbReference type="EMBL" id="AE014297">
    <property type="protein sequence ID" value="AAN13952.1"/>
    <property type="molecule type" value="Genomic_DNA"/>
</dbReference>
<proteinExistence type="evidence at protein level"/>
<reference evidence="6 9" key="10">
    <citation type="journal article" date="2007" name="Science">
        <title>Sequence finishing and mapping of Drosophila melanogaster heterochromatin.</title>
        <authorList>
            <person name="Hoskins R.A."/>
            <person name="Carlson J.W."/>
            <person name="Kennedy C."/>
            <person name="Acevedo D."/>
            <person name="Evans-Holm M."/>
            <person name="Frise E."/>
            <person name="Wan K.H."/>
            <person name="Park S."/>
            <person name="Mendez-Lago M."/>
            <person name="Rossi F."/>
            <person name="Villasante A."/>
            <person name="Dimitri P."/>
            <person name="Karpen G.H."/>
            <person name="Celniker S.E."/>
        </authorList>
    </citation>
    <scope>NUCLEOTIDE SEQUENCE [LARGE SCALE GENOMIC DNA]</scope>
    <source>
        <strain evidence="9">Berkeley</strain>
    </source>
</reference>
<reference evidence="9" key="5">
    <citation type="journal article" date="2002" name="Genome Biol.">
        <title>The transposable elements of the Drosophila melanogaster euchromatin: a genomics perspective.</title>
        <authorList>
            <person name="Kaminker J.S."/>
            <person name="Bergman C.M."/>
            <person name="Kronmiller B."/>
            <person name="Carlson J."/>
            <person name="Svirskas R."/>
            <person name="Patel S."/>
            <person name="Frise E."/>
            <person name="Wheeler D.A."/>
            <person name="Lewis S.E."/>
            <person name="Rubin G.M."/>
            <person name="Ashburner M."/>
            <person name="Celniker S.E."/>
        </authorList>
    </citation>
    <scope>NUCLEOTIDE SEQUENCE [LARGE SCALE GENOMIC DNA]</scope>
    <source>
        <strain evidence="9">Berkeley</strain>
    </source>
</reference>
<reference evidence="6 9" key="7">
    <citation type="journal article" date="2005" name="PLoS Comput. Biol.">
        <title>Combined evidence annotation of transposable elements in genome sequences.</title>
        <authorList>
            <person name="Quesneville H."/>
            <person name="Bergman C.M."/>
            <person name="Andrieu O."/>
            <person name="Autard D."/>
            <person name="Nouaud D."/>
            <person name="Ashburner M."/>
            <person name="Anxolabehere D."/>
        </authorList>
    </citation>
    <scope>NUCLEOTIDE SEQUENCE [LARGE SCALE GENOMIC DNA]</scope>
    <source>
        <strain evidence="9">Berkeley</strain>
    </source>
</reference>
<evidence type="ECO:0000313" key="8">
    <source>
        <dbReference type="FlyBase" id="FBgn0027512"/>
    </source>
</evidence>
<reference evidence="9" key="4">
    <citation type="journal article" date="2002" name="Genome Biol.">
        <title>Annotation of the Drosophila melanogaster euchromatic genome: a systematic review.</title>
        <authorList>
            <person name="Misra S."/>
            <person name="Crosby M.A."/>
            <person name="Mungall C.J."/>
            <person name="Matthews B.B."/>
            <person name="Campbell K.S."/>
            <person name="Hradecky P."/>
            <person name="Huang Y."/>
            <person name="Kaminker J.S."/>
            <person name="Millburn G.H."/>
            <person name="Prochnik S.E."/>
            <person name="Smith C.D."/>
            <person name="Tupy J.L."/>
            <person name="Whitfied E.J."/>
            <person name="Bayraktaroglu L."/>
            <person name="Berman B.P."/>
            <person name="Bettencourt B.R."/>
            <person name="Celniker S.E."/>
            <person name="de Grey A.D."/>
            <person name="Drysdale R.A."/>
            <person name="Harris N.L."/>
            <person name="Richter J."/>
            <person name="Russo S."/>
            <person name="Schroeder A.J."/>
            <person name="Shu S.Q."/>
            <person name="Stapleton M."/>
            <person name="Yamada C."/>
            <person name="Ashburner M."/>
            <person name="Gelbart W.M."/>
            <person name="Rubin G.M."/>
            <person name="Lewis S.E."/>
        </authorList>
    </citation>
    <scope>GENOME REANNOTATION</scope>
    <source>
        <strain evidence="9">Berkeley</strain>
    </source>
</reference>
<dbReference type="GO" id="GO:0005829">
    <property type="term" value="C:cytosol"/>
    <property type="evidence" value="ECO:0007669"/>
    <property type="project" value="GOC"/>
</dbReference>
<feature type="region of interest" description="Disordered" evidence="3">
    <location>
        <begin position="427"/>
        <end position="461"/>
    </location>
</feature>
<reference evidence="6 9" key="2">
    <citation type="journal article" date="2000" name="Science">
        <title>The genome sequence of Drosophila melanogaster.</title>
        <authorList>
            <person name="Adams M.D."/>
            <person name="Celniker S.E."/>
            <person name="Holt R.A."/>
            <person name="Evans C.A."/>
            <person name="Gocayne J.D."/>
            <person name="Amanatides P.G."/>
            <person name="Scherer S.E."/>
            <person name="Li P.W."/>
            <person name="Hoskins R.A."/>
            <person name="Galle R.F."/>
            <person name="George R.A."/>
            <person name="Lewis S.E."/>
            <person name="Richards S."/>
            <person name="Ashburner M."/>
            <person name="Henderson S.N."/>
            <person name="Sutton G.G."/>
            <person name="Wortman J.R."/>
            <person name="Yandell M.D."/>
            <person name="Zhang Q."/>
            <person name="Chen L.X."/>
            <person name="Brandon R.C."/>
            <person name="Rogers Y.H."/>
            <person name="Blazej R.G."/>
            <person name="Champe M."/>
            <person name="Pfeiffer B.D."/>
            <person name="Wan K.H."/>
            <person name="Doyle C."/>
            <person name="Baxter E.G."/>
            <person name="Helt G."/>
            <person name="Nelson C.R."/>
            <person name="Gabor G.L."/>
            <person name="Abril J.F."/>
            <person name="Agbayani A."/>
            <person name="An H.J."/>
            <person name="Andrews-Pfannkoch C."/>
            <person name="Baldwin D."/>
            <person name="Ballew R.M."/>
            <person name="Basu A."/>
            <person name="Baxendale J."/>
            <person name="Bayraktaroglu L."/>
            <person name="Beasley E.M."/>
            <person name="Beeson K.Y."/>
            <person name="Benos P.V."/>
            <person name="Berman B.P."/>
            <person name="Bhandari D."/>
            <person name="Bolshakov S."/>
            <person name="Borkova D."/>
            <person name="Botchan M.R."/>
            <person name="Bouck J."/>
            <person name="Brokstein P."/>
            <person name="Brottier P."/>
            <person name="Burtis K.C."/>
            <person name="Busam D.A."/>
            <person name="Butler H."/>
            <person name="Cadieu E."/>
            <person name="Center A."/>
            <person name="Chandra I."/>
            <person name="Cherry J.M."/>
            <person name="Cawley S."/>
            <person name="Dahlke C."/>
            <person name="Davenport L.B."/>
            <person name="Davies P."/>
            <person name="de Pablos B."/>
            <person name="Delcher A."/>
            <person name="Deng Z."/>
            <person name="Mays A.D."/>
            <person name="Dew I."/>
            <person name="Dietz S.M."/>
            <person name="Dodson K."/>
            <person name="Doup L.E."/>
            <person name="Downes M."/>
            <person name="Dugan-Rocha S."/>
            <person name="Dunkov B.C."/>
            <person name="Dunn P."/>
            <person name="Durbin K.J."/>
            <person name="Evangelista C.C."/>
            <person name="Ferraz C."/>
            <person name="Ferriera S."/>
            <person name="Fleischmann W."/>
            <person name="Fosler C."/>
            <person name="Gabrielian A.E."/>
            <person name="Garg N.S."/>
            <person name="Gelbart W.M."/>
            <person name="Glasser K."/>
            <person name="Glodek A."/>
            <person name="Gong F."/>
            <person name="Gorrell J.H."/>
            <person name="Gu Z."/>
            <person name="Guan P."/>
            <person name="Harris M."/>
            <person name="Harris N.L."/>
            <person name="Harvey D."/>
            <person name="Heiman T.J."/>
            <person name="Hernandez J.R."/>
            <person name="Houck J."/>
            <person name="Hostin D."/>
            <person name="Houston K.A."/>
            <person name="Howland T.J."/>
            <person name="Wei M.H."/>
            <person name="Ibegwam C."/>
            <person name="Jalali M."/>
            <person name="Kalush F."/>
            <person name="Karpen G.H."/>
            <person name="Ke Z."/>
            <person name="Kennison J.A."/>
            <person name="Ketchum K.A."/>
            <person name="Kimmel B.E."/>
            <person name="Kodira C.D."/>
            <person name="Kraft C."/>
            <person name="Kravitz S."/>
            <person name="Kulp D."/>
            <person name="Lai Z."/>
            <person name="Lasko P."/>
            <person name="Lei Y."/>
            <person name="Levitsky A.A."/>
            <person name="Li J."/>
            <person name="Li Z."/>
            <person name="Liang Y."/>
            <person name="Lin X."/>
            <person name="Liu X."/>
            <person name="Mattei B."/>
            <person name="McIntosh T.C."/>
            <person name="McLeod M.P."/>
            <person name="McPherson D."/>
            <person name="Merkulov G."/>
            <person name="Milshina N.V."/>
            <person name="Mobarry C."/>
            <person name="Morris J."/>
            <person name="Moshrefi A."/>
            <person name="Mount S.M."/>
            <person name="Moy M."/>
            <person name="Murphy B."/>
            <person name="Murphy L."/>
            <person name="Muzny D.M."/>
            <person name="Nelson D.L."/>
            <person name="Nelson D.R."/>
            <person name="Nelson K.A."/>
            <person name="Nixon K."/>
            <person name="Nusskern D.R."/>
            <person name="Pacleb J.M."/>
            <person name="Palazzolo M."/>
            <person name="Pittman G.S."/>
            <person name="Pan S."/>
            <person name="Pollard J."/>
            <person name="Puri V."/>
            <person name="Reese M.G."/>
            <person name="Reinert K."/>
            <person name="Remington K."/>
            <person name="Saunders R.D."/>
            <person name="Scheeler F."/>
            <person name="Shen H."/>
            <person name="Shue B.C."/>
            <person name="Siden-Kiamos I."/>
            <person name="Simpson M."/>
            <person name="Skupski M.P."/>
            <person name="Smith T."/>
            <person name="Spier E."/>
            <person name="Spradling A.C."/>
            <person name="Stapleton M."/>
            <person name="Strong R."/>
            <person name="Sun E."/>
            <person name="Svirskas R."/>
            <person name="Tector C."/>
            <person name="Turner R."/>
            <person name="Venter E."/>
            <person name="Wang A.H."/>
            <person name="Wang X."/>
            <person name="Wang Z.Y."/>
            <person name="Wassarman D.A."/>
            <person name="Weinstock G.M."/>
            <person name="Weissenbach J."/>
            <person name="Williams S.M."/>
            <person name="WoodageT"/>
            <person name="Worley K.C."/>
            <person name="Wu D."/>
            <person name="Yang S."/>
            <person name="Yao Q.A."/>
            <person name="Ye J."/>
            <person name="Yeh R.F."/>
            <person name="Zaveri J.S."/>
            <person name="Zhan M."/>
            <person name="Zhang G."/>
            <person name="Zhao Q."/>
            <person name="Zheng L."/>
            <person name="Zheng X.H."/>
            <person name="Zhong F.N."/>
            <person name="Zhong W."/>
            <person name="Zhou X."/>
            <person name="Zhu S."/>
            <person name="Zhu X."/>
            <person name="Smith H.O."/>
            <person name="Gibbs R.A."/>
            <person name="Myers E.W."/>
            <person name="Rubin G.M."/>
            <person name="Venter J.C."/>
        </authorList>
    </citation>
    <scope>NUCLEOTIDE SEQUENCE [LARGE SCALE GENOMIC DNA]</scope>
    <source>
        <strain evidence="9">Berkeley</strain>
    </source>
</reference>
<dbReference type="IntAct" id="Q9XZ32">
    <property type="interactions" value="4"/>
</dbReference>
<evidence type="ECO:0000259" key="4">
    <source>
        <dbReference type="PROSITE" id="PS50127"/>
    </source>
</evidence>
<dbReference type="CDD" id="cd23837">
    <property type="entry name" value="UBCc_UBE2O"/>
    <property type="match status" value="1"/>
</dbReference>
<dbReference type="InterPro" id="IPR016135">
    <property type="entry name" value="UBQ-conjugating_enzyme/RWD"/>
</dbReference>
<dbReference type="SUPFAM" id="SSF54495">
    <property type="entry name" value="UBC-like"/>
    <property type="match status" value="1"/>
</dbReference>
<dbReference type="PANTHER" id="PTHR46116">
    <property type="entry name" value="(E3-INDEPENDENT) E2 UBIQUITIN-CONJUGATING ENZYME"/>
    <property type="match status" value="1"/>
</dbReference>
<dbReference type="EMBL" id="AF132190">
    <property type="protein sequence ID" value="AAD34778.1"/>
    <property type="molecule type" value="mRNA"/>
</dbReference>
<evidence type="ECO:0000256" key="2">
    <source>
        <dbReference type="ARBA" id="ARBA00022786"/>
    </source>
</evidence>
<dbReference type="InterPro" id="IPR057734">
    <property type="entry name" value="UBE2O-like_SH3-C"/>
</dbReference>
<dbReference type="Pfam" id="PF23046">
    <property type="entry name" value="tSH3-B_UBE2O"/>
    <property type="match status" value="1"/>
</dbReference>
<dbReference type="SMR" id="Q9XZ32"/>
<reference evidence="6" key="12">
    <citation type="journal article" date="2015" name="G3 (Bethesda)">
        <title>Gene Model Annotations for Drosophila melanogaster: The Rule-Benders.</title>
        <authorList>
            <consortium name="FlyBase Consortium"/>
            <person name="Crosby M.A."/>
            <person name="Gramates L.S."/>
            <person name="Dos Santos G."/>
            <person name="Matthews B.B."/>
            <person name="St Pierre S.E."/>
            <person name="Zhou P."/>
            <person name="Schroeder A.J."/>
            <person name="Falls K."/>
            <person name="Emmert D.B."/>
            <person name="Russo S.M."/>
            <person name="Gelbart W.M."/>
            <person name="null"/>
        </authorList>
    </citation>
    <scope>NUCLEOTIDE SEQUENCE</scope>
</reference>
<evidence type="ECO:0000256" key="3">
    <source>
        <dbReference type="SAM" id="MobiDB-lite"/>
    </source>
</evidence>
<dbReference type="GO" id="GO:0042147">
    <property type="term" value="P:retrograde transport, endosome to Golgi"/>
    <property type="evidence" value="ECO:0000318"/>
    <property type="project" value="GO_Central"/>
</dbReference>
<feature type="region of interest" description="Disordered" evidence="3">
    <location>
        <begin position="931"/>
        <end position="959"/>
    </location>
</feature>
<dbReference type="GO" id="GO:0006513">
    <property type="term" value="P:protein monoubiquitination"/>
    <property type="evidence" value="ECO:0000250"/>
    <property type="project" value="FlyBase"/>
</dbReference>
<dbReference type="InterPro" id="IPR057733">
    <property type="entry name" value="UBE2O-like_SH3-B"/>
</dbReference>
<evidence type="ECO:0000313" key="6">
    <source>
        <dbReference type="EMBL" id="AAF56162.1"/>
    </source>
</evidence>
<reference evidence="6" key="13">
    <citation type="journal article" date="2015" name="Genome Res.">
        <title>The Release 6 reference sequence of the Drosophila melanogaster genome.</title>
        <authorList>
            <person name="Hoskins R.A."/>
            <person name="Carlson J.W."/>
            <person name="Wan K.H."/>
            <person name="Park S."/>
            <person name="Mendez I."/>
            <person name="Galle S.E."/>
            <person name="Booth B.W."/>
            <person name="Pfeiffer B.D."/>
            <person name="George R.A."/>
            <person name="Svirskas R."/>
            <person name="Krzywinski M."/>
            <person name="Schein J."/>
            <person name="Accardo M.C."/>
            <person name="Damia E."/>
            <person name="Messina G."/>
            <person name="Mendez-Lago M."/>
            <person name="de Pablos B."/>
            <person name="Demakova O.V."/>
            <person name="Andreyeva E.N."/>
            <person name="Boldyreva L.V."/>
            <person name="Marra M."/>
            <person name="Carvalho A.B."/>
            <person name="Dimitri P."/>
            <person name="Villasante A."/>
            <person name="Zhimulev I.F."/>
            <person name="Rubin G.M."/>
            <person name="Karpen G.H."/>
            <person name="Celniker S.E."/>
        </authorList>
    </citation>
    <scope>NUCLEOTIDE SEQUENCE</scope>
</reference>
<dbReference type="VEuPathDB" id="VectorBase:FBgn0027512"/>